<name>A0A1U9VF43_9RALS</name>
<protein>
    <submittedName>
        <fullName evidence="2">Uncharacterized protein</fullName>
    </submittedName>
</protein>
<proteinExistence type="predicted"/>
<feature type="compositionally biased region" description="Basic and acidic residues" evidence="1">
    <location>
        <begin position="34"/>
        <end position="50"/>
    </location>
</feature>
<feature type="region of interest" description="Disordered" evidence="1">
    <location>
        <begin position="17"/>
        <end position="50"/>
    </location>
</feature>
<sequence length="81" mass="8671">MPRYRINELSFIDNKLVQPGDEIDSDATPSPHWEPLDKPGEKARAAADAAEAERVAELKKQEAALQGAMQVVAAAGADSLV</sequence>
<evidence type="ECO:0000256" key="1">
    <source>
        <dbReference type="SAM" id="MobiDB-lite"/>
    </source>
</evidence>
<reference evidence="2 3" key="1">
    <citation type="submission" date="2017-02" db="EMBL/GenBank/DDBJ databases">
        <title>Blood Disease Bacterium A2-HR MARDI.</title>
        <authorList>
            <person name="Badrun R."/>
            <person name="Abu Bakar N."/>
            <person name="Laboh R."/>
        </authorList>
    </citation>
    <scope>NUCLEOTIDE SEQUENCE [LARGE SCALE GENOMIC DNA]</scope>
    <source>
        <strain evidence="2 3">A2-HR MARDI</strain>
    </source>
</reference>
<dbReference type="AlphaFoldDB" id="A0A1U9VF43"/>
<evidence type="ECO:0000313" key="3">
    <source>
        <dbReference type="Proteomes" id="UP000189628"/>
    </source>
</evidence>
<accession>A0A1U9VF43</accession>
<dbReference type="Proteomes" id="UP000189628">
    <property type="component" value="Chromosome"/>
</dbReference>
<dbReference type="EMBL" id="CP019911">
    <property type="protein sequence ID" value="AQW29125.1"/>
    <property type="molecule type" value="Genomic_DNA"/>
</dbReference>
<evidence type="ECO:0000313" key="2">
    <source>
        <dbReference type="EMBL" id="AQW29125.1"/>
    </source>
</evidence>
<organism evidence="2 3">
    <name type="scientific">blood disease bacterium A2-HR MARDI</name>
    <dbReference type="NCBI Taxonomy" id="1944648"/>
    <lineage>
        <taxon>Bacteria</taxon>
        <taxon>Pseudomonadati</taxon>
        <taxon>Pseudomonadota</taxon>
        <taxon>Betaproteobacteria</taxon>
        <taxon>Burkholderiales</taxon>
        <taxon>Burkholderiaceae</taxon>
        <taxon>Ralstonia</taxon>
        <taxon>Ralstonia solanacearum species complex</taxon>
    </lineage>
</organism>
<gene>
    <name evidence="2" type="ORF">B0B51_03250</name>
</gene>
<dbReference type="RefSeq" id="WP_078221870.1">
    <property type="nucleotide sequence ID" value="NZ_CP019911.1"/>
</dbReference>